<accession>A0A1G7DYY9</accession>
<evidence type="ECO:0000256" key="5">
    <source>
        <dbReference type="ARBA" id="ARBA00023002"/>
    </source>
</evidence>
<feature type="region of interest" description="Disordered" evidence="6">
    <location>
        <begin position="1"/>
        <end position="21"/>
    </location>
</feature>
<keyword evidence="3" id="KW-0479">Metal-binding</keyword>
<dbReference type="GO" id="GO:0046872">
    <property type="term" value="F:metal ion binding"/>
    <property type="evidence" value="ECO:0007669"/>
    <property type="project" value="UniProtKB-KW"/>
</dbReference>
<keyword evidence="5" id="KW-0560">Oxidoreductase</keyword>
<dbReference type="SUPFAM" id="SSF50129">
    <property type="entry name" value="GroES-like"/>
    <property type="match status" value="1"/>
</dbReference>
<dbReference type="OrthoDB" id="9797931at2"/>
<dbReference type="InterPro" id="IPR036291">
    <property type="entry name" value="NAD(P)-bd_dom_sf"/>
</dbReference>
<comment type="similarity">
    <text evidence="2">Belongs to the zinc-containing alcohol dehydrogenase family.</text>
</comment>
<evidence type="ECO:0000256" key="6">
    <source>
        <dbReference type="SAM" id="MobiDB-lite"/>
    </source>
</evidence>
<evidence type="ECO:0000259" key="8">
    <source>
        <dbReference type="Pfam" id="PF08240"/>
    </source>
</evidence>
<protein>
    <submittedName>
        <fullName evidence="9">L-idonate 5-dehydrogenase</fullName>
    </submittedName>
</protein>
<sequence length="338" mass="34738">MRALTIHGKQDLRLEDHPVPEPGPGQVRVAVAYVGICGSDLHYHHDGANGAFVITEPLVPGHELSGTVDLDPSGRLAVGTPVTVHPARFGTPVPGLEDARHLWPGGSYLGSASTQPHTQGGLAEYLVVDTEMLRELPADLPLTRAALAEPLAVGLHGITRAGGVAGARVLVSGAGPIGLLTAFAARALGASRVSVCDVVPEPLARATALGVDETILLGSAEVPGDAYDVVFECAGVPASISTAIAAVRPRGVVAQVGMLPNTAVPVLLAPLIAKEARLVGSFRFDDEIGEAVRLLQADPAVEAVITHVFASQDADEAFTTARDSRASGKVLIGLRPTG</sequence>
<dbReference type="GO" id="GO:0016491">
    <property type="term" value="F:oxidoreductase activity"/>
    <property type="evidence" value="ECO:0007669"/>
    <property type="project" value="UniProtKB-KW"/>
</dbReference>
<dbReference type="InterPro" id="IPR013154">
    <property type="entry name" value="ADH-like_N"/>
</dbReference>
<evidence type="ECO:0000313" key="10">
    <source>
        <dbReference type="Proteomes" id="UP000198546"/>
    </source>
</evidence>
<proteinExistence type="inferred from homology"/>
<keyword evidence="4" id="KW-0862">Zinc</keyword>
<evidence type="ECO:0000313" key="9">
    <source>
        <dbReference type="EMBL" id="SDE56699.1"/>
    </source>
</evidence>
<dbReference type="CDD" id="cd08232">
    <property type="entry name" value="idonate-5-DH"/>
    <property type="match status" value="1"/>
</dbReference>
<reference evidence="9 10" key="1">
    <citation type="submission" date="2016-10" db="EMBL/GenBank/DDBJ databases">
        <authorList>
            <person name="de Groot N.N."/>
        </authorList>
    </citation>
    <scope>NUCLEOTIDE SEQUENCE [LARGE SCALE GENOMIC DNA]</scope>
    <source>
        <strain evidence="9 10">MON 2.2</strain>
    </source>
</reference>
<dbReference type="AlphaFoldDB" id="A0A1G7DYY9"/>
<dbReference type="PANTHER" id="PTHR43161:SF9">
    <property type="entry name" value="SORBITOL DEHYDROGENASE"/>
    <property type="match status" value="1"/>
</dbReference>
<feature type="compositionally biased region" description="Basic and acidic residues" evidence="6">
    <location>
        <begin position="8"/>
        <end position="19"/>
    </location>
</feature>
<feature type="domain" description="Alcohol dehydrogenase-like N-terminal" evidence="8">
    <location>
        <begin position="23"/>
        <end position="137"/>
    </location>
</feature>
<dbReference type="STRING" id="675864.SAMN04489747_3766"/>
<dbReference type="EMBL" id="LT629688">
    <property type="protein sequence ID" value="SDE56699.1"/>
    <property type="molecule type" value="Genomic_DNA"/>
</dbReference>
<evidence type="ECO:0000256" key="3">
    <source>
        <dbReference type="ARBA" id="ARBA00022723"/>
    </source>
</evidence>
<dbReference type="Gene3D" id="3.40.50.720">
    <property type="entry name" value="NAD(P)-binding Rossmann-like Domain"/>
    <property type="match status" value="1"/>
</dbReference>
<dbReference type="Pfam" id="PF00107">
    <property type="entry name" value="ADH_zinc_N"/>
    <property type="match status" value="1"/>
</dbReference>
<dbReference type="Proteomes" id="UP000198546">
    <property type="component" value="Chromosome i"/>
</dbReference>
<dbReference type="Gene3D" id="3.90.180.10">
    <property type="entry name" value="Medium-chain alcohol dehydrogenases, catalytic domain"/>
    <property type="match status" value="1"/>
</dbReference>
<evidence type="ECO:0000256" key="1">
    <source>
        <dbReference type="ARBA" id="ARBA00001947"/>
    </source>
</evidence>
<feature type="domain" description="Alcohol dehydrogenase-like C-terminal" evidence="7">
    <location>
        <begin position="176"/>
        <end position="296"/>
    </location>
</feature>
<dbReference type="PANTHER" id="PTHR43161">
    <property type="entry name" value="SORBITOL DEHYDROGENASE"/>
    <property type="match status" value="1"/>
</dbReference>
<evidence type="ECO:0000259" key="7">
    <source>
        <dbReference type="Pfam" id="PF00107"/>
    </source>
</evidence>
<gene>
    <name evidence="9" type="ORF">SAMN04489747_3766</name>
</gene>
<dbReference type="SUPFAM" id="SSF51735">
    <property type="entry name" value="NAD(P)-binding Rossmann-fold domains"/>
    <property type="match status" value="1"/>
</dbReference>
<dbReference type="InterPro" id="IPR011032">
    <property type="entry name" value="GroES-like_sf"/>
</dbReference>
<evidence type="ECO:0000256" key="4">
    <source>
        <dbReference type="ARBA" id="ARBA00022833"/>
    </source>
</evidence>
<dbReference type="InterPro" id="IPR013149">
    <property type="entry name" value="ADH-like_C"/>
</dbReference>
<organism evidence="9 10">
    <name type="scientific">Auraticoccus monumenti</name>
    <dbReference type="NCBI Taxonomy" id="675864"/>
    <lineage>
        <taxon>Bacteria</taxon>
        <taxon>Bacillati</taxon>
        <taxon>Actinomycetota</taxon>
        <taxon>Actinomycetes</taxon>
        <taxon>Propionibacteriales</taxon>
        <taxon>Propionibacteriaceae</taxon>
        <taxon>Auraticoccus</taxon>
    </lineage>
</organism>
<comment type="cofactor">
    <cofactor evidence="1">
        <name>Zn(2+)</name>
        <dbReference type="ChEBI" id="CHEBI:29105"/>
    </cofactor>
</comment>
<keyword evidence="10" id="KW-1185">Reference proteome</keyword>
<dbReference type="RefSeq" id="WP_090595625.1">
    <property type="nucleotide sequence ID" value="NZ_LT629688.1"/>
</dbReference>
<evidence type="ECO:0000256" key="2">
    <source>
        <dbReference type="ARBA" id="ARBA00008072"/>
    </source>
</evidence>
<name>A0A1G7DYY9_9ACTN</name>
<dbReference type="Pfam" id="PF08240">
    <property type="entry name" value="ADH_N"/>
    <property type="match status" value="1"/>
</dbReference>